<keyword evidence="1" id="KW-1133">Transmembrane helix</keyword>
<keyword evidence="1" id="KW-0812">Transmembrane</keyword>
<organism evidence="2 3">
    <name type="scientific">Capnocytophaga leadbetteri</name>
    <dbReference type="NCBI Taxonomy" id="327575"/>
    <lineage>
        <taxon>Bacteria</taxon>
        <taxon>Pseudomonadati</taxon>
        <taxon>Bacteroidota</taxon>
        <taxon>Flavobacteriia</taxon>
        <taxon>Flavobacteriales</taxon>
        <taxon>Flavobacteriaceae</taxon>
        <taxon>Capnocytophaga</taxon>
    </lineage>
</organism>
<name>A0A250FAJ3_9FLAO</name>
<proteinExistence type="predicted"/>
<protein>
    <submittedName>
        <fullName evidence="2">Signal peptide protein, YSIRK family</fullName>
    </submittedName>
</protein>
<evidence type="ECO:0000313" key="2">
    <source>
        <dbReference type="EMBL" id="ATA82150.1"/>
    </source>
</evidence>
<dbReference type="AlphaFoldDB" id="A0A250FAJ3"/>
<keyword evidence="1" id="KW-0472">Membrane</keyword>
<evidence type="ECO:0000313" key="3">
    <source>
        <dbReference type="Proteomes" id="UP000217276"/>
    </source>
</evidence>
<gene>
    <name evidence="2" type="ORF">CGC53_07225</name>
</gene>
<feature type="transmembrane region" description="Helical" evidence="1">
    <location>
        <begin position="6"/>
        <end position="21"/>
    </location>
</feature>
<reference evidence="3" key="1">
    <citation type="submission" date="2017-06" db="EMBL/GenBank/DDBJ databases">
        <title>Capnocytophaga spp. assemblies.</title>
        <authorList>
            <person name="Gulvik C.A."/>
        </authorList>
    </citation>
    <scope>NUCLEOTIDE SEQUENCE [LARGE SCALE GENOMIC DNA]</scope>
    <source>
        <strain evidence="3">H6253</strain>
    </source>
</reference>
<sequence length="235" mass="28278">MDFVATIPFWALFIITVYYLFNRKPNTLRYSSAHYMPEKRKQYLSKLKKYVVVVSLSTGLLICVPFCSFLLFEIFHMPYSFYENLLLYPQQHPYIICFTAAGFLGWCIGLYFYHNRNIQHLQKLLEAMSDADYERFTEMMQLMNFTQRYSPFVVICQGKAYFMSSLGEGLPLKDIVHLEWESREEYHNRSENKYELVEEAHIYTREQPNTPITITMPRDQYRFLERAYREAFHKD</sequence>
<dbReference type="Proteomes" id="UP000217276">
    <property type="component" value="Chromosome"/>
</dbReference>
<dbReference type="EMBL" id="CP022384">
    <property type="protein sequence ID" value="ATA82150.1"/>
    <property type="molecule type" value="Genomic_DNA"/>
</dbReference>
<accession>A0A250FAJ3</accession>
<feature type="transmembrane region" description="Helical" evidence="1">
    <location>
        <begin position="92"/>
        <end position="113"/>
    </location>
</feature>
<evidence type="ECO:0000256" key="1">
    <source>
        <dbReference type="SAM" id="Phobius"/>
    </source>
</evidence>
<feature type="transmembrane region" description="Helical" evidence="1">
    <location>
        <begin position="50"/>
        <end position="72"/>
    </location>
</feature>
<keyword evidence="3" id="KW-1185">Reference proteome</keyword>
<dbReference type="RefSeq" id="WP_095914201.1">
    <property type="nucleotide sequence ID" value="NZ_CP022384.1"/>
</dbReference>
<dbReference type="KEGG" id="clk:CGC53_07225"/>